<proteinExistence type="inferred from homology"/>
<gene>
    <name evidence="3" type="ORF">SDC9_54376</name>
</gene>
<accession>A0A644X1M2</accession>
<dbReference type="PROSITE" id="PS51257">
    <property type="entry name" value="PROKAR_LIPOPROTEIN"/>
    <property type="match status" value="1"/>
</dbReference>
<evidence type="ECO:0000256" key="1">
    <source>
        <dbReference type="ARBA" id="ARBA00010837"/>
    </source>
</evidence>
<comment type="similarity">
    <text evidence="1">Belongs to the glycosyl hydrolase 66 family.</text>
</comment>
<dbReference type="Gene3D" id="2.60.40.1180">
    <property type="entry name" value="Golgi alpha-mannosidase II"/>
    <property type="match status" value="1"/>
</dbReference>
<dbReference type="InterPro" id="IPR017853">
    <property type="entry name" value="GH"/>
</dbReference>
<dbReference type="SUPFAM" id="SSF51445">
    <property type="entry name" value="(Trans)glycosidases"/>
    <property type="match status" value="1"/>
</dbReference>
<name>A0A644X1M2_9ZZZZ</name>
<evidence type="ECO:0000313" key="3">
    <source>
        <dbReference type="EMBL" id="MPM08064.1"/>
    </source>
</evidence>
<dbReference type="CDD" id="cd14745">
    <property type="entry name" value="GH66"/>
    <property type="match status" value="1"/>
</dbReference>
<keyword evidence="2" id="KW-0732">Signal</keyword>
<dbReference type="InterPro" id="IPR025092">
    <property type="entry name" value="Glyco_hydro_66"/>
</dbReference>
<dbReference type="AlphaFoldDB" id="A0A644X1M2"/>
<dbReference type="EMBL" id="VSSQ01001407">
    <property type="protein sequence ID" value="MPM08064.1"/>
    <property type="molecule type" value="Genomic_DNA"/>
</dbReference>
<dbReference type="InterPro" id="IPR013780">
    <property type="entry name" value="Glyco_hydro_b"/>
</dbReference>
<evidence type="ECO:0008006" key="4">
    <source>
        <dbReference type="Google" id="ProtNLM"/>
    </source>
</evidence>
<comment type="caution">
    <text evidence="3">The sequence shown here is derived from an EMBL/GenBank/DDBJ whole genome shotgun (WGS) entry which is preliminary data.</text>
</comment>
<sequence>MLRRNILSFLLLSLFLLGCNPGTVEEFPEAPENPATPNFQNLLLSTDKAAYKPGETVLFSLETVSLPSGAKVRYKYSGAVTETTELTATNWQWTPPSTDFRGYMAEVYSVVNGVERIHATTAIDVSSDWTKFPRYGFLTDFGNLSQEKIDEVLDQLTKYHINGLQYYDWLGKHHQPLTMNGDIPATSWREISNKEVYFTTVDKYIKSGHKRNMRSMFYNLIYGAWENAENDGVKKEWYVFNDNTHINRDYHPLGSPFLSNIYLLDPSNPEWQTYAINETKKVYQFLGFDGFHMDQLGNRGARYTYQGNSLNLANTYLPFIEVVQMAIPDKVNVLNAVSQYGQQGIAVAPVPFLYTEVWTPYDRYNDLATIIKQNNALSNHQKNTVLAAYMNYNLANNKGYFNTASVLMTNAVIFAFGGSHIELGEHMLGKEYFPNNNLQMKQELKTALIKYYDFLTAYQNLLRDGGNFNTITLNSIDNKLGLEPWPASTGKVAYFGKLFPDKQVIHLINLTSAVSLEWRDNEGVQPPPVVVKDAKISLSFTQQVKKIWIASPDVAGGISRSLNFKQVGDKVSFRLPELQYWNMLVVEF</sequence>
<dbReference type="Gene3D" id="2.60.40.10">
    <property type="entry name" value="Immunoglobulins"/>
    <property type="match status" value="1"/>
</dbReference>
<dbReference type="Gene3D" id="3.20.20.80">
    <property type="entry name" value="Glycosidases"/>
    <property type="match status" value="1"/>
</dbReference>
<organism evidence="3">
    <name type="scientific">bioreactor metagenome</name>
    <dbReference type="NCBI Taxonomy" id="1076179"/>
    <lineage>
        <taxon>unclassified sequences</taxon>
        <taxon>metagenomes</taxon>
        <taxon>ecological metagenomes</taxon>
    </lineage>
</organism>
<protein>
    <recommendedName>
        <fullName evidence="4">Cycloisomaltooligosaccharide glucanotransferase</fullName>
    </recommendedName>
</protein>
<dbReference type="Pfam" id="PF13199">
    <property type="entry name" value="Glyco_hydro_66"/>
    <property type="match status" value="1"/>
</dbReference>
<dbReference type="InterPro" id="IPR013783">
    <property type="entry name" value="Ig-like_fold"/>
</dbReference>
<reference evidence="3" key="1">
    <citation type="submission" date="2019-08" db="EMBL/GenBank/DDBJ databases">
        <authorList>
            <person name="Kucharzyk K."/>
            <person name="Murdoch R.W."/>
            <person name="Higgins S."/>
            <person name="Loffler F."/>
        </authorList>
    </citation>
    <scope>NUCLEOTIDE SEQUENCE</scope>
</reference>
<evidence type="ECO:0000256" key="2">
    <source>
        <dbReference type="ARBA" id="ARBA00022729"/>
    </source>
</evidence>